<accession>A0A2P6QWL1</accession>
<dbReference type="Gene3D" id="1.10.110.10">
    <property type="entry name" value="Plant lipid-transfer and hydrophobic proteins"/>
    <property type="match status" value="1"/>
</dbReference>
<evidence type="ECO:0000259" key="5">
    <source>
        <dbReference type="Pfam" id="PF14368"/>
    </source>
</evidence>
<keyword evidence="3" id="KW-0446">Lipid-binding</keyword>
<feature type="chain" id="PRO_5015173551" evidence="4">
    <location>
        <begin position="32"/>
        <end position="132"/>
    </location>
</feature>
<dbReference type="PANTHER" id="PTHR35747:SF2">
    <property type="entry name" value="NON-SPECIFIC LIPID TRANSFER PROTEIN GPI-ANCHORED 25"/>
    <property type="match status" value="1"/>
</dbReference>
<keyword evidence="4" id="KW-0732">Signal</keyword>
<dbReference type="Pfam" id="PF14368">
    <property type="entry name" value="LTP_2"/>
    <property type="match status" value="1"/>
</dbReference>
<dbReference type="SUPFAM" id="SSF47699">
    <property type="entry name" value="Bifunctional inhibitor/lipid-transfer protein/seed storage 2S albumin"/>
    <property type="match status" value="1"/>
</dbReference>
<name>A0A2P6QWL1_ROSCH</name>
<keyword evidence="7" id="KW-1185">Reference proteome</keyword>
<evidence type="ECO:0000256" key="2">
    <source>
        <dbReference type="ARBA" id="ARBA00022448"/>
    </source>
</evidence>
<dbReference type="EMBL" id="PDCK01000042">
    <property type="protein sequence ID" value="PRQ38582.1"/>
    <property type="molecule type" value="Genomic_DNA"/>
</dbReference>
<dbReference type="OMA" id="CYLVRER"/>
<protein>
    <submittedName>
        <fullName evidence="6">Putative bifunctional inhibitor/plant lipid transfer protein/seed storage helical</fullName>
    </submittedName>
</protein>
<dbReference type="PANTHER" id="PTHR35747">
    <property type="entry name" value="BIFUNCTIONAL INHIBITOR/LIPID-TRANSFER PROTEIN/SEED STORAGE 2S ALBUMIN SUPERFAMILY PROTEIN"/>
    <property type="match status" value="1"/>
</dbReference>
<dbReference type="InterPro" id="IPR053353">
    <property type="entry name" value="Plant_LTP_GPI-anchored"/>
</dbReference>
<evidence type="ECO:0000256" key="3">
    <source>
        <dbReference type="ARBA" id="ARBA00023121"/>
    </source>
</evidence>
<feature type="signal peptide" evidence="4">
    <location>
        <begin position="1"/>
        <end position="31"/>
    </location>
</feature>
<gene>
    <name evidence="6" type="ORF">RchiOBHm_Chr4g0415591</name>
</gene>
<comment type="caution">
    <text evidence="6">The sequence shown here is derived from an EMBL/GenBank/DDBJ whole genome shotgun (WGS) entry which is preliminary data.</text>
</comment>
<proteinExistence type="predicted"/>
<organism evidence="6 7">
    <name type="scientific">Rosa chinensis</name>
    <name type="common">China rose</name>
    <dbReference type="NCBI Taxonomy" id="74649"/>
    <lineage>
        <taxon>Eukaryota</taxon>
        <taxon>Viridiplantae</taxon>
        <taxon>Streptophyta</taxon>
        <taxon>Embryophyta</taxon>
        <taxon>Tracheophyta</taxon>
        <taxon>Spermatophyta</taxon>
        <taxon>Magnoliopsida</taxon>
        <taxon>eudicotyledons</taxon>
        <taxon>Gunneridae</taxon>
        <taxon>Pentapetalae</taxon>
        <taxon>rosids</taxon>
        <taxon>fabids</taxon>
        <taxon>Rosales</taxon>
        <taxon>Rosaceae</taxon>
        <taxon>Rosoideae</taxon>
        <taxon>Rosoideae incertae sedis</taxon>
        <taxon>Rosa</taxon>
    </lineage>
</organism>
<dbReference type="Gramene" id="PRQ38582">
    <property type="protein sequence ID" value="PRQ38582"/>
    <property type="gene ID" value="RchiOBHm_Chr4g0415591"/>
</dbReference>
<evidence type="ECO:0000313" key="6">
    <source>
        <dbReference type="EMBL" id="PRQ38582.1"/>
    </source>
</evidence>
<feature type="domain" description="Bifunctional inhibitor/plant lipid transfer protein/seed storage helical" evidence="5">
    <location>
        <begin position="31"/>
        <end position="119"/>
    </location>
</feature>
<sequence length="132" mass="13609">MSTTATATSLRSSSLMAVLLLASLFVTLGAAKSAKESPPSACADELVRFSPCLSYVASPPNNLSDLPASKCCDAFSSSGESGRAVCLCYLVQDPPMLGFPVTVARVLSLSSFCRRRNSTAASTSLQSLCSGS</sequence>
<dbReference type="GO" id="GO:0008289">
    <property type="term" value="F:lipid binding"/>
    <property type="evidence" value="ECO:0007669"/>
    <property type="project" value="UniProtKB-KW"/>
</dbReference>
<comment type="function">
    <text evidence="1">Plant non-specific lipid-transfer proteins transfer phospholipids as well as galactolipids across membranes. May play a role in wax or cutin deposition in the cell walls of expanding epidermal cells and certain secretory tissues.</text>
</comment>
<evidence type="ECO:0000256" key="1">
    <source>
        <dbReference type="ARBA" id="ARBA00003211"/>
    </source>
</evidence>
<evidence type="ECO:0000313" key="7">
    <source>
        <dbReference type="Proteomes" id="UP000238479"/>
    </source>
</evidence>
<dbReference type="InterPro" id="IPR036312">
    <property type="entry name" value="Bifun_inhib/LTP/seed_sf"/>
</dbReference>
<keyword evidence="2" id="KW-0813">Transport</keyword>
<dbReference type="CDD" id="cd00010">
    <property type="entry name" value="AAI_LTSS"/>
    <property type="match status" value="1"/>
</dbReference>
<dbReference type="Proteomes" id="UP000238479">
    <property type="component" value="Chromosome 4"/>
</dbReference>
<dbReference type="AlphaFoldDB" id="A0A2P6QWL1"/>
<evidence type="ECO:0000256" key="4">
    <source>
        <dbReference type="SAM" id="SignalP"/>
    </source>
</evidence>
<dbReference type="InterPro" id="IPR016140">
    <property type="entry name" value="Bifunc_inhib/LTP/seed_store"/>
</dbReference>
<reference evidence="6 7" key="1">
    <citation type="journal article" date="2018" name="Nat. Genet.">
        <title>The Rosa genome provides new insights in the design of modern roses.</title>
        <authorList>
            <person name="Bendahmane M."/>
        </authorList>
    </citation>
    <scope>NUCLEOTIDE SEQUENCE [LARGE SCALE GENOMIC DNA]</scope>
    <source>
        <strain evidence="7">cv. Old Blush</strain>
    </source>
</reference>